<evidence type="ECO:0000256" key="7">
    <source>
        <dbReference type="ARBA" id="ARBA00022833"/>
    </source>
</evidence>
<feature type="transmembrane region" description="Helical" evidence="11">
    <location>
        <begin position="376"/>
        <end position="403"/>
    </location>
</feature>
<keyword evidence="5 11" id="KW-0812">Transmembrane</keyword>
<dbReference type="InterPro" id="IPR008915">
    <property type="entry name" value="Peptidase_M50"/>
</dbReference>
<feature type="transmembrane region" description="Helical" evidence="11">
    <location>
        <begin position="106"/>
        <end position="129"/>
    </location>
</feature>
<evidence type="ECO:0000256" key="11">
    <source>
        <dbReference type="RuleBase" id="RU362031"/>
    </source>
</evidence>
<dbReference type="GO" id="GO:0006508">
    <property type="term" value="P:proteolysis"/>
    <property type="evidence" value="ECO:0007669"/>
    <property type="project" value="UniProtKB-KW"/>
</dbReference>
<keyword evidence="4 13" id="KW-0645">Protease</keyword>
<dbReference type="PANTHER" id="PTHR42837">
    <property type="entry name" value="REGULATOR OF SIGMA-E PROTEASE RSEP"/>
    <property type="match status" value="1"/>
</dbReference>
<reference evidence="14" key="1">
    <citation type="submission" date="2017-02" db="EMBL/GenBank/DDBJ databases">
        <authorList>
            <person name="Varghese N."/>
            <person name="Submissions S."/>
        </authorList>
    </citation>
    <scope>NUCLEOTIDE SEQUENCE [LARGE SCALE GENOMIC DNA]</scope>
    <source>
        <strain evidence="14">DSM 22224</strain>
    </source>
</reference>
<dbReference type="SUPFAM" id="SSF50156">
    <property type="entry name" value="PDZ domain-like"/>
    <property type="match status" value="2"/>
</dbReference>
<dbReference type="GO" id="GO:0046872">
    <property type="term" value="F:metal ion binding"/>
    <property type="evidence" value="ECO:0007669"/>
    <property type="project" value="UniProtKB-KW"/>
</dbReference>
<comment type="similarity">
    <text evidence="3 11">Belongs to the peptidase M50B family.</text>
</comment>
<dbReference type="RefSeq" id="WP_078672047.1">
    <property type="nucleotide sequence ID" value="NZ_FUWZ01000005.1"/>
</dbReference>
<evidence type="ECO:0000256" key="6">
    <source>
        <dbReference type="ARBA" id="ARBA00022801"/>
    </source>
</evidence>
<evidence type="ECO:0000313" key="13">
    <source>
        <dbReference type="EMBL" id="SKA40686.1"/>
    </source>
</evidence>
<dbReference type="Pfam" id="PF02163">
    <property type="entry name" value="Peptidase_M50"/>
    <property type="match status" value="1"/>
</dbReference>
<keyword evidence="7 11" id="KW-0862">Zinc</keyword>
<feature type="transmembrane region" description="Helical" evidence="11">
    <location>
        <begin position="6"/>
        <end position="26"/>
    </location>
</feature>
<evidence type="ECO:0000256" key="4">
    <source>
        <dbReference type="ARBA" id="ARBA00022670"/>
    </source>
</evidence>
<dbReference type="AlphaFoldDB" id="A0A1T4TJM2"/>
<keyword evidence="6 11" id="KW-0378">Hydrolase</keyword>
<dbReference type="EC" id="3.4.24.-" evidence="11"/>
<sequence length="448" mass="50916">MTTEVILVKAGQLLLSLSILVVLHELGHFIPAKLFKTRVEKFYLFFDPWFSLFKIKKGETEYGIGWLPLGGYVKISGMIDESMDKDAMALPPQPYEFRSKPAWQRLIIMIGGVTVNVLLAFFIYAMILWHWGEKYLPTDAVKYGIAVDSLGQSIGLRDGDKIIGVNHQKIEQFNAITAQVILQEAKSIEVVRDGQEQSIAIPDGFIRALLKQKEPFAYIRVPYYVDRFEKGSIAEKTGLFKPGDQMLSINGLSVPYFSDFAKELRKHKNEQVSIGVLRGKDSVTIPIQLDDKAKLGIYPQDPEKFFSFKTKTYTLLEAIPGGFRMSVDKLVKYVQQLRLIFVSKEVKVSESLGGFMSIGNLFPEAWDWLTFWEMTAFLSIILAFMNILPIPALDGGHVLFLLYEIITGRKPSEKFLEYAQIAGMIILFGLLLLANGLDFWRHIISKWF</sequence>
<dbReference type="Gene3D" id="2.30.42.10">
    <property type="match status" value="2"/>
</dbReference>
<dbReference type="EMBL" id="FUWZ01000005">
    <property type="protein sequence ID" value="SKA40686.1"/>
    <property type="molecule type" value="Genomic_DNA"/>
</dbReference>
<name>A0A1T4TJM2_9BACT</name>
<proteinExistence type="inferred from homology"/>
<gene>
    <name evidence="13" type="ORF">SAMN04488128_105238</name>
</gene>
<dbReference type="Proteomes" id="UP000190367">
    <property type="component" value="Unassembled WGS sequence"/>
</dbReference>
<evidence type="ECO:0000256" key="2">
    <source>
        <dbReference type="ARBA" id="ARBA00004141"/>
    </source>
</evidence>
<dbReference type="GO" id="GO:0004222">
    <property type="term" value="F:metalloendopeptidase activity"/>
    <property type="evidence" value="ECO:0007669"/>
    <property type="project" value="InterPro"/>
</dbReference>
<organism evidence="13 14">
    <name type="scientific">Chitinophaga eiseniae</name>
    <dbReference type="NCBI Taxonomy" id="634771"/>
    <lineage>
        <taxon>Bacteria</taxon>
        <taxon>Pseudomonadati</taxon>
        <taxon>Bacteroidota</taxon>
        <taxon>Chitinophagia</taxon>
        <taxon>Chitinophagales</taxon>
        <taxon>Chitinophagaceae</taxon>
        <taxon>Chitinophaga</taxon>
    </lineage>
</organism>
<dbReference type="InterPro" id="IPR004387">
    <property type="entry name" value="Pept_M50_Zn"/>
</dbReference>
<dbReference type="CDD" id="cd06163">
    <property type="entry name" value="S2P-M50_PDZ_RseP-like"/>
    <property type="match status" value="1"/>
</dbReference>
<keyword evidence="14" id="KW-1185">Reference proteome</keyword>
<evidence type="ECO:0000256" key="9">
    <source>
        <dbReference type="ARBA" id="ARBA00023049"/>
    </source>
</evidence>
<feature type="domain" description="PDZ" evidence="12">
    <location>
        <begin position="187"/>
        <end position="280"/>
    </location>
</feature>
<evidence type="ECO:0000259" key="12">
    <source>
        <dbReference type="PROSITE" id="PS50106"/>
    </source>
</evidence>
<keyword evidence="10 11" id="KW-0472">Membrane</keyword>
<dbReference type="PROSITE" id="PS50106">
    <property type="entry name" value="PDZ"/>
    <property type="match status" value="1"/>
</dbReference>
<dbReference type="InterPro" id="IPR001478">
    <property type="entry name" value="PDZ"/>
</dbReference>
<protein>
    <recommendedName>
        <fullName evidence="11">Zinc metalloprotease</fullName>
        <ecNumber evidence="11">3.4.24.-</ecNumber>
    </recommendedName>
</protein>
<comment type="subcellular location">
    <subcellularLocation>
        <location evidence="2">Membrane</location>
        <topology evidence="2">Multi-pass membrane protein</topology>
    </subcellularLocation>
</comment>
<dbReference type="GO" id="GO:0016020">
    <property type="term" value="C:membrane"/>
    <property type="evidence" value="ECO:0007669"/>
    <property type="project" value="UniProtKB-SubCell"/>
</dbReference>
<evidence type="ECO:0000256" key="5">
    <source>
        <dbReference type="ARBA" id="ARBA00022692"/>
    </source>
</evidence>
<dbReference type="NCBIfam" id="TIGR00054">
    <property type="entry name" value="RIP metalloprotease RseP"/>
    <property type="match status" value="1"/>
</dbReference>
<dbReference type="PANTHER" id="PTHR42837:SF2">
    <property type="entry name" value="MEMBRANE METALLOPROTEASE ARASP2, CHLOROPLASTIC-RELATED"/>
    <property type="match status" value="1"/>
</dbReference>
<comment type="cofactor">
    <cofactor evidence="1 11">
        <name>Zn(2+)</name>
        <dbReference type="ChEBI" id="CHEBI:29105"/>
    </cofactor>
</comment>
<evidence type="ECO:0000313" key="14">
    <source>
        <dbReference type="Proteomes" id="UP000190367"/>
    </source>
</evidence>
<evidence type="ECO:0000256" key="8">
    <source>
        <dbReference type="ARBA" id="ARBA00022989"/>
    </source>
</evidence>
<evidence type="ECO:0000256" key="3">
    <source>
        <dbReference type="ARBA" id="ARBA00007931"/>
    </source>
</evidence>
<dbReference type="SMART" id="SM00228">
    <property type="entry name" value="PDZ"/>
    <property type="match status" value="2"/>
</dbReference>
<dbReference type="InterPro" id="IPR036034">
    <property type="entry name" value="PDZ_sf"/>
</dbReference>
<evidence type="ECO:0000256" key="1">
    <source>
        <dbReference type="ARBA" id="ARBA00001947"/>
    </source>
</evidence>
<keyword evidence="8 11" id="KW-1133">Transmembrane helix</keyword>
<keyword evidence="9 11" id="KW-0482">Metalloprotease</keyword>
<accession>A0A1T4TJM2</accession>
<feature type="transmembrane region" description="Helical" evidence="11">
    <location>
        <begin position="415"/>
        <end position="437"/>
    </location>
</feature>
<keyword evidence="11" id="KW-0479">Metal-binding</keyword>
<dbReference type="STRING" id="634771.SAMN04488128_105238"/>
<evidence type="ECO:0000256" key="10">
    <source>
        <dbReference type="ARBA" id="ARBA00023136"/>
    </source>
</evidence>
<dbReference type="OrthoDB" id="9782003at2"/>